<comment type="caution">
    <text evidence="1">The sequence shown here is derived from an EMBL/GenBank/DDBJ whole genome shotgun (WGS) entry which is preliminary data.</text>
</comment>
<sequence length="43" mass="4899">MLFSIPVTGSVFESVNKTRSPTILDSLLKAQFHQKSPEKYLYP</sequence>
<dbReference type="Proteomes" id="UP000637074">
    <property type="component" value="Unassembled WGS sequence"/>
</dbReference>
<protein>
    <submittedName>
        <fullName evidence="1">Uncharacterized protein</fullName>
    </submittedName>
</protein>
<accession>A0ABQ3NB31</accession>
<evidence type="ECO:0000313" key="1">
    <source>
        <dbReference type="EMBL" id="GHI01107.1"/>
    </source>
</evidence>
<keyword evidence="2" id="KW-1185">Reference proteome</keyword>
<gene>
    <name evidence="1" type="ORF">AM1BK_46490</name>
</gene>
<reference evidence="1 2" key="1">
    <citation type="journal article" date="2022" name="Int. J. Syst. Evol. Microbiol.">
        <title>Neobacillus kokaensis sp. nov., isolated from soil.</title>
        <authorList>
            <person name="Yuki K."/>
            <person name="Matsubara H."/>
            <person name="Yamaguchi S."/>
        </authorList>
    </citation>
    <scope>NUCLEOTIDE SEQUENCE [LARGE SCALE GENOMIC DNA]</scope>
    <source>
        <strain evidence="1 2">LOB 377</strain>
    </source>
</reference>
<evidence type="ECO:0000313" key="2">
    <source>
        <dbReference type="Proteomes" id="UP000637074"/>
    </source>
</evidence>
<dbReference type="EMBL" id="BNDS01000033">
    <property type="protein sequence ID" value="GHI01107.1"/>
    <property type="molecule type" value="Genomic_DNA"/>
</dbReference>
<proteinExistence type="predicted"/>
<organism evidence="1 2">
    <name type="scientific">Neobacillus kokaensis</name>
    <dbReference type="NCBI Taxonomy" id="2759023"/>
    <lineage>
        <taxon>Bacteria</taxon>
        <taxon>Bacillati</taxon>
        <taxon>Bacillota</taxon>
        <taxon>Bacilli</taxon>
        <taxon>Bacillales</taxon>
        <taxon>Bacillaceae</taxon>
        <taxon>Neobacillus</taxon>
    </lineage>
</organism>
<name>A0ABQ3NB31_9BACI</name>